<keyword evidence="9" id="KW-1185">Reference proteome</keyword>
<evidence type="ECO:0000256" key="1">
    <source>
        <dbReference type="ARBA" id="ARBA00001968"/>
    </source>
</evidence>
<dbReference type="PANTHER" id="PTHR23080">
    <property type="entry name" value="THAP DOMAIN PROTEIN"/>
    <property type="match status" value="1"/>
</dbReference>
<evidence type="ECO:0000259" key="7">
    <source>
        <dbReference type="PROSITE" id="PS50950"/>
    </source>
</evidence>
<dbReference type="InterPro" id="IPR006612">
    <property type="entry name" value="THAP_Znf"/>
</dbReference>
<evidence type="ECO:0000256" key="3">
    <source>
        <dbReference type="ARBA" id="ARBA00022771"/>
    </source>
</evidence>
<dbReference type="Proteomes" id="UP000001593">
    <property type="component" value="Unassembled WGS sequence"/>
</dbReference>
<dbReference type="SUPFAM" id="SSF57716">
    <property type="entry name" value="Glucocorticoid receptor-like (DNA-binding domain)"/>
    <property type="match status" value="1"/>
</dbReference>
<dbReference type="InterPro" id="IPR027805">
    <property type="entry name" value="Transposase_HTH_dom"/>
</dbReference>
<evidence type="ECO:0000256" key="2">
    <source>
        <dbReference type="ARBA" id="ARBA00022723"/>
    </source>
</evidence>
<proteinExistence type="predicted"/>
<dbReference type="EMBL" id="DS469690">
    <property type="protein sequence ID" value="EDO35708.1"/>
    <property type="molecule type" value="Genomic_DNA"/>
</dbReference>
<keyword evidence="4" id="KW-0862">Zinc</keyword>
<dbReference type="Pfam" id="PF05485">
    <property type="entry name" value="THAP"/>
    <property type="match status" value="1"/>
</dbReference>
<reference evidence="8 9" key="1">
    <citation type="journal article" date="2007" name="Science">
        <title>Sea anemone genome reveals ancestral eumetazoan gene repertoire and genomic organization.</title>
        <authorList>
            <person name="Putnam N.H."/>
            <person name="Srivastava M."/>
            <person name="Hellsten U."/>
            <person name="Dirks B."/>
            <person name="Chapman J."/>
            <person name="Salamov A."/>
            <person name="Terry A."/>
            <person name="Shapiro H."/>
            <person name="Lindquist E."/>
            <person name="Kapitonov V.V."/>
            <person name="Jurka J."/>
            <person name="Genikhovich G."/>
            <person name="Grigoriev I.V."/>
            <person name="Lucas S.M."/>
            <person name="Steele R.E."/>
            <person name="Finnerty J.R."/>
            <person name="Technau U."/>
            <person name="Martindale M.Q."/>
            <person name="Rokhsar D.S."/>
        </authorList>
    </citation>
    <scope>NUCLEOTIDE SEQUENCE [LARGE SCALE GENOMIC DNA]</scope>
    <source>
        <strain evidence="9">CH2 X CH6</strain>
    </source>
</reference>
<dbReference type="Pfam" id="PF13359">
    <property type="entry name" value="DDE_Tnp_4"/>
    <property type="match status" value="1"/>
</dbReference>
<dbReference type="PANTHER" id="PTHR23080:SF63">
    <property type="entry name" value="TICK TRANSPOSON"/>
    <property type="match status" value="1"/>
</dbReference>
<feature type="domain" description="THAP-type" evidence="7">
    <location>
        <begin position="1"/>
        <end position="90"/>
    </location>
</feature>
<dbReference type="PhylomeDB" id="A7SKP8"/>
<dbReference type="STRING" id="45351.A7SKP8"/>
<dbReference type="InterPro" id="IPR027806">
    <property type="entry name" value="HARBI1_dom"/>
</dbReference>
<gene>
    <name evidence="8" type="ORF">NEMVEDRAFT_v1g213787</name>
</gene>
<comment type="cofactor">
    <cofactor evidence="1">
        <name>a divalent metal cation</name>
        <dbReference type="ChEBI" id="CHEBI:60240"/>
    </cofactor>
</comment>
<dbReference type="AlphaFoldDB" id="A7SKP8"/>
<keyword evidence="5 6" id="KW-0238">DNA-binding</keyword>
<evidence type="ECO:0000313" key="8">
    <source>
        <dbReference type="EMBL" id="EDO35708.1"/>
    </source>
</evidence>
<dbReference type="PROSITE" id="PS50950">
    <property type="entry name" value="ZF_THAP"/>
    <property type="match status" value="1"/>
</dbReference>
<dbReference type="OMA" id="CIANVWI"/>
<evidence type="ECO:0000256" key="5">
    <source>
        <dbReference type="ARBA" id="ARBA00023125"/>
    </source>
</evidence>
<protein>
    <recommendedName>
        <fullName evidence="7">THAP-type domain-containing protein</fullName>
    </recommendedName>
</protein>
<dbReference type="SMART" id="SM00980">
    <property type="entry name" value="THAP"/>
    <property type="match status" value="1"/>
</dbReference>
<organism evidence="8 9">
    <name type="scientific">Nematostella vectensis</name>
    <name type="common">Starlet sea anemone</name>
    <dbReference type="NCBI Taxonomy" id="45351"/>
    <lineage>
        <taxon>Eukaryota</taxon>
        <taxon>Metazoa</taxon>
        <taxon>Cnidaria</taxon>
        <taxon>Anthozoa</taxon>
        <taxon>Hexacorallia</taxon>
        <taxon>Actiniaria</taxon>
        <taxon>Edwardsiidae</taxon>
        <taxon>Nematostella</taxon>
    </lineage>
</organism>
<keyword evidence="2" id="KW-0479">Metal-binding</keyword>
<evidence type="ECO:0000313" key="9">
    <source>
        <dbReference type="Proteomes" id="UP000001593"/>
    </source>
</evidence>
<evidence type="ECO:0000256" key="4">
    <source>
        <dbReference type="ARBA" id="ARBA00022833"/>
    </source>
</evidence>
<sequence length="334" mass="38392">MPYNCAVFGCKNRSNQKGKSLFRVPREVLRKGEEAKEFTERRRETWLRNLPLKFRGAESKHARVCSDHFLKGFPNKLYDDQNIDRAPTIKLGHQKVKKISEETILRRERAKSREETRKRSLAAEGLLALNKQDLAYRFNVSQSAVSRIWHRVLGVVHQRLHFLIEWPQRDMLRATMPVDFQLAFGSRVAVVACFEVFIERPLNLLARAQTWPNYKHHNTVKFLIGISPQGLITFISRAWGGRASDKKITEECGILRKLLPGDVVLANRGFNVEESVGFYCASLKIPAFTKGKAQLSPYEVEETRKIASVRIHFERVISLVKKKVSDSVISSNAY</sequence>
<dbReference type="eggNOG" id="ENOG502RXBE">
    <property type="taxonomic scope" value="Eukaryota"/>
</dbReference>
<dbReference type="HOGENOM" id="CLU_025643_1_0_1"/>
<accession>A7SKP8</accession>
<name>A7SKP8_NEMVE</name>
<dbReference type="InParanoid" id="A7SKP8"/>
<dbReference type="Pfam" id="PF13613">
    <property type="entry name" value="HTH_Tnp_4"/>
    <property type="match status" value="1"/>
</dbReference>
<dbReference type="GO" id="GO:0003677">
    <property type="term" value="F:DNA binding"/>
    <property type="evidence" value="ECO:0007669"/>
    <property type="project" value="UniProtKB-UniRule"/>
</dbReference>
<evidence type="ECO:0000256" key="6">
    <source>
        <dbReference type="PROSITE-ProRule" id="PRU00309"/>
    </source>
</evidence>
<dbReference type="GO" id="GO:0008270">
    <property type="term" value="F:zinc ion binding"/>
    <property type="evidence" value="ECO:0007669"/>
    <property type="project" value="UniProtKB-KW"/>
</dbReference>
<keyword evidence="3 6" id="KW-0863">Zinc-finger</keyword>